<sequence length="430" mass="45205">MASSRLRDPGFLSGASSAISFKDAMSGAISSSYSFPDLQLSSHRGLPALLISEEELSALAAPFEFALVVVKWSPNLDVEVDSPIVSIWISFPYLRPHLFSTRILSGLGSLFGRTLKSDTATASGSRSSVARILVELDVTKKFSDKIWVGSPNCGYVQSVIFDDILQFCTHCSSLGHSIEDYKILHPHLKSTPLPSVPSASPGVKVDAQVAASSIVVADELAGGCDVCPSALASEVLVVENIAGVGNVCDGSVTADLCVAGNRGDPVVREVPAGEHVSIGASVEGLVEPLLVNCSDKHVSSPVAGAVVPVVPEVAAPSSENFGPSVEVELPSGLPPPDHLLGQADMVYIPIFVVSNAELKSRMAWSMNNSALVQSNWLDIDDPNSTPSTADSEDFGAHVNDDMYSFMVGCVVDQAVLNGGGKKWKSKSKKK</sequence>
<protein>
    <recommendedName>
        <fullName evidence="3">DUF4283 domain-containing protein</fullName>
    </recommendedName>
</protein>
<accession>A0ABD0U1Z8</accession>
<evidence type="ECO:0008006" key="3">
    <source>
        <dbReference type="Google" id="ProtNLM"/>
    </source>
</evidence>
<dbReference type="InterPro" id="IPR040256">
    <property type="entry name" value="At4g02000-like"/>
</dbReference>
<evidence type="ECO:0000313" key="1">
    <source>
        <dbReference type="EMBL" id="KAL0905898.1"/>
    </source>
</evidence>
<organism evidence="1 2">
    <name type="scientific">Dendrobium thyrsiflorum</name>
    <name type="common">Pinecone-like raceme dendrobium</name>
    <name type="synonym">Orchid</name>
    <dbReference type="NCBI Taxonomy" id="117978"/>
    <lineage>
        <taxon>Eukaryota</taxon>
        <taxon>Viridiplantae</taxon>
        <taxon>Streptophyta</taxon>
        <taxon>Embryophyta</taxon>
        <taxon>Tracheophyta</taxon>
        <taxon>Spermatophyta</taxon>
        <taxon>Magnoliopsida</taxon>
        <taxon>Liliopsida</taxon>
        <taxon>Asparagales</taxon>
        <taxon>Orchidaceae</taxon>
        <taxon>Epidendroideae</taxon>
        <taxon>Malaxideae</taxon>
        <taxon>Dendrobiinae</taxon>
        <taxon>Dendrobium</taxon>
    </lineage>
</organism>
<gene>
    <name evidence="1" type="ORF">M5K25_024346</name>
</gene>
<reference evidence="1 2" key="1">
    <citation type="journal article" date="2024" name="Plant Biotechnol. J.">
        <title>Dendrobium thyrsiflorum genome and its molecular insights into genes involved in important horticultural traits.</title>
        <authorList>
            <person name="Chen B."/>
            <person name="Wang J.Y."/>
            <person name="Zheng P.J."/>
            <person name="Li K.L."/>
            <person name="Liang Y.M."/>
            <person name="Chen X.F."/>
            <person name="Zhang C."/>
            <person name="Zhao X."/>
            <person name="He X."/>
            <person name="Zhang G.Q."/>
            <person name="Liu Z.J."/>
            <person name="Xu Q."/>
        </authorList>
    </citation>
    <scope>NUCLEOTIDE SEQUENCE [LARGE SCALE GENOMIC DNA]</scope>
    <source>
        <strain evidence="1">GZMU011</strain>
    </source>
</reference>
<dbReference type="PANTHER" id="PTHR31286">
    <property type="entry name" value="GLYCINE-RICH CELL WALL STRUCTURAL PROTEIN 1.8-LIKE"/>
    <property type="match status" value="1"/>
</dbReference>
<name>A0ABD0U1Z8_DENTH</name>
<comment type="caution">
    <text evidence="1">The sequence shown here is derived from an EMBL/GenBank/DDBJ whole genome shotgun (WGS) entry which is preliminary data.</text>
</comment>
<evidence type="ECO:0000313" key="2">
    <source>
        <dbReference type="Proteomes" id="UP001552299"/>
    </source>
</evidence>
<keyword evidence="2" id="KW-1185">Reference proteome</keyword>
<proteinExistence type="predicted"/>
<dbReference type="AlphaFoldDB" id="A0ABD0U1Z8"/>
<dbReference type="PANTHER" id="PTHR31286:SF180">
    <property type="entry name" value="OS10G0362600 PROTEIN"/>
    <property type="match status" value="1"/>
</dbReference>
<dbReference type="Proteomes" id="UP001552299">
    <property type="component" value="Unassembled WGS sequence"/>
</dbReference>
<dbReference type="EMBL" id="JANQDX010000018">
    <property type="protein sequence ID" value="KAL0905898.1"/>
    <property type="molecule type" value="Genomic_DNA"/>
</dbReference>